<evidence type="ECO:0000256" key="10">
    <source>
        <dbReference type="ARBA" id="ARBA00024220"/>
    </source>
</evidence>
<dbReference type="InterPro" id="IPR017871">
    <property type="entry name" value="ABC_transporter-like_CS"/>
</dbReference>
<feature type="domain" description="ABC transporter" evidence="13">
    <location>
        <begin position="178"/>
        <end position="403"/>
    </location>
</feature>
<keyword evidence="6" id="KW-0547">Nucleotide-binding</keyword>
<dbReference type="Gene3D" id="1.20.1560.10">
    <property type="entry name" value="ABC transporter type 1, transmembrane domain"/>
    <property type="match status" value="2"/>
</dbReference>
<feature type="transmembrane region" description="Helical" evidence="12">
    <location>
        <begin position="655"/>
        <end position="671"/>
    </location>
</feature>
<feature type="transmembrane region" description="Helical" evidence="12">
    <location>
        <begin position="677"/>
        <end position="696"/>
    </location>
</feature>
<dbReference type="Proteomes" id="UP000271974">
    <property type="component" value="Unassembled WGS sequence"/>
</dbReference>
<feature type="non-terminal residue" evidence="15">
    <location>
        <position position="1"/>
    </location>
</feature>
<dbReference type="GO" id="GO:0005524">
    <property type="term" value="F:ATP binding"/>
    <property type="evidence" value="ECO:0007669"/>
    <property type="project" value="UniProtKB-KW"/>
</dbReference>
<dbReference type="SMART" id="SM00382">
    <property type="entry name" value="AAA"/>
    <property type="match status" value="2"/>
</dbReference>
<dbReference type="InterPro" id="IPR011527">
    <property type="entry name" value="ABC1_TM_dom"/>
</dbReference>
<keyword evidence="4 12" id="KW-0812">Transmembrane</keyword>
<dbReference type="FunFam" id="1.20.1560.10:FF:000001">
    <property type="entry name" value="ATP-binding cassette subfamily C member 1"/>
    <property type="match status" value="1"/>
</dbReference>
<protein>
    <recommendedName>
        <fullName evidence="10">ABC-type glutathione-S-conjugate transporter</fullName>
        <ecNumber evidence="10">7.6.2.3</ecNumber>
    </recommendedName>
</protein>
<keyword evidence="5" id="KW-0677">Repeat</keyword>
<evidence type="ECO:0000256" key="7">
    <source>
        <dbReference type="ARBA" id="ARBA00022840"/>
    </source>
</evidence>
<feature type="transmembrane region" description="Helical" evidence="12">
    <location>
        <begin position="527"/>
        <end position="548"/>
    </location>
</feature>
<comment type="catalytic activity">
    <reaction evidence="11">
        <text>leukotriene C4(in) + ATP + H2O = leukotriene C4(out) + ADP + phosphate + H(+)</text>
        <dbReference type="Rhea" id="RHEA:38963"/>
        <dbReference type="ChEBI" id="CHEBI:15377"/>
        <dbReference type="ChEBI" id="CHEBI:15378"/>
        <dbReference type="ChEBI" id="CHEBI:30616"/>
        <dbReference type="ChEBI" id="CHEBI:43474"/>
        <dbReference type="ChEBI" id="CHEBI:57973"/>
        <dbReference type="ChEBI" id="CHEBI:456216"/>
    </reaction>
    <physiologicalReaction direction="left-to-right" evidence="11">
        <dbReference type="Rhea" id="RHEA:38964"/>
    </physiologicalReaction>
</comment>
<feature type="transmembrane region" description="Helical" evidence="12">
    <location>
        <begin position="120"/>
        <end position="149"/>
    </location>
</feature>
<dbReference type="OrthoDB" id="6071686at2759"/>
<evidence type="ECO:0000256" key="9">
    <source>
        <dbReference type="ARBA" id="ARBA00023136"/>
    </source>
</evidence>
<dbReference type="InterPro" id="IPR003593">
    <property type="entry name" value="AAA+_ATPase"/>
</dbReference>
<feature type="transmembrane region" description="Helical" evidence="12">
    <location>
        <begin position="574"/>
        <end position="598"/>
    </location>
</feature>
<evidence type="ECO:0000313" key="16">
    <source>
        <dbReference type="Proteomes" id="UP000271974"/>
    </source>
</evidence>
<accession>A0A433SX23</accession>
<feature type="domain" description="ABC transmembrane type-1" evidence="14">
    <location>
        <begin position="528"/>
        <end position="817"/>
    </location>
</feature>
<dbReference type="Pfam" id="PF00005">
    <property type="entry name" value="ABC_tran"/>
    <property type="match status" value="2"/>
</dbReference>
<evidence type="ECO:0000256" key="4">
    <source>
        <dbReference type="ARBA" id="ARBA00022692"/>
    </source>
</evidence>
<dbReference type="FunFam" id="3.40.50.300:FF:000997">
    <property type="entry name" value="Multidrug resistance-associated protein 1"/>
    <property type="match status" value="1"/>
</dbReference>
<dbReference type="SUPFAM" id="SSF90123">
    <property type="entry name" value="ABC transporter transmembrane region"/>
    <property type="match status" value="2"/>
</dbReference>
<dbReference type="EMBL" id="RQTK01000897">
    <property type="protein sequence ID" value="RUS73809.1"/>
    <property type="molecule type" value="Genomic_DNA"/>
</dbReference>
<evidence type="ECO:0000256" key="5">
    <source>
        <dbReference type="ARBA" id="ARBA00022737"/>
    </source>
</evidence>
<dbReference type="GO" id="GO:0005774">
    <property type="term" value="C:vacuolar membrane"/>
    <property type="evidence" value="ECO:0007669"/>
    <property type="project" value="UniProtKB-SubCell"/>
</dbReference>
<keyword evidence="3" id="KW-0813">Transport</keyword>
<dbReference type="Gene3D" id="3.40.50.300">
    <property type="entry name" value="P-loop containing nucleotide triphosphate hydrolases"/>
    <property type="match status" value="2"/>
</dbReference>
<evidence type="ECO:0000256" key="12">
    <source>
        <dbReference type="SAM" id="Phobius"/>
    </source>
</evidence>
<keyword evidence="7" id="KW-0067">ATP-binding</keyword>
<dbReference type="EC" id="7.6.2.3" evidence="10"/>
<evidence type="ECO:0000313" key="15">
    <source>
        <dbReference type="EMBL" id="RUS73809.1"/>
    </source>
</evidence>
<evidence type="ECO:0000256" key="2">
    <source>
        <dbReference type="ARBA" id="ARBA00009726"/>
    </source>
</evidence>
<dbReference type="PROSITE" id="PS50929">
    <property type="entry name" value="ABC_TM1F"/>
    <property type="match status" value="2"/>
</dbReference>
<comment type="similarity">
    <text evidence="2">Belongs to the ABC transporter superfamily. ABCC family. Conjugate transporter (TC 3.A.1.208) subfamily.</text>
</comment>
<gene>
    <name evidence="15" type="ORF">EGW08_018426</name>
</gene>
<dbReference type="GO" id="GO:0016887">
    <property type="term" value="F:ATP hydrolysis activity"/>
    <property type="evidence" value="ECO:0007669"/>
    <property type="project" value="InterPro"/>
</dbReference>
<dbReference type="Pfam" id="PF00664">
    <property type="entry name" value="ABC_membrane"/>
    <property type="match status" value="2"/>
</dbReference>
<keyword evidence="16" id="KW-1185">Reference proteome</keyword>
<evidence type="ECO:0000259" key="14">
    <source>
        <dbReference type="PROSITE" id="PS50929"/>
    </source>
</evidence>
<dbReference type="PROSITE" id="PS50893">
    <property type="entry name" value="ABC_TRANSPORTER_2"/>
    <property type="match status" value="2"/>
</dbReference>
<feature type="transmembrane region" description="Helical" evidence="12">
    <location>
        <begin position="80"/>
        <end position="108"/>
    </location>
</feature>
<comment type="caution">
    <text evidence="15">The sequence shown here is derived from an EMBL/GenBank/DDBJ whole genome shotgun (WGS) entry which is preliminary data.</text>
</comment>
<dbReference type="GO" id="GO:0015431">
    <property type="term" value="F:ABC-type glutathione S-conjugate transporter activity"/>
    <property type="evidence" value="ECO:0007669"/>
    <property type="project" value="UniProtKB-EC"/>
</dbReference>
<comment type="subcellular location">
    <subcellularLocation>
        <location evidence="1">Vacuole membrane</location>
        <topology evidence="1">Multi-pass membrane protein</topology>
    </subcellularLocation>
</comment>
<organism evidence="15 16">
    <name type="scientific">Elysia chlorotica</name>
    <name type="common">Eastern emerald elysia</name>
    <name type="synonym">Sea slug</name>
    <dbReference type="NCBI Taxonomy" id="188477"/>
    <lineage>
        <taxon>Eukaryota</taxon>
        <taxon>Metazoa</taxon>
        <taxon>Spiralia</taxon>
        <taxon>Lophotrochozoa</taxon>
        <taxon>Mollusca</taxon>
        <taxon>Gastropoda</taxon>
        <taxon>Heterobranchia</taxon>
        <taxon>Euthyneura</taxon>
        <taxon>Panpulmonata</taxon>
        <taxon>Sacoglossa</taxon>
        <taxon>Placobranchoidea</taxon>
        <taxon>Plakobranchidae</taxon>
        <taxon>Elysia</taxon>
    </lineage>
</organism>
<dbReference type="SUPFAM" id="SSF52540">
    <property type="entry name" value="P-loop containing nucleoside triphosphate hydrolases"/>
    <property type="match status" value="2"/>
</dbReference>
<dbReference type="AlphaFoldDB" id="A0A433SX23"/>
<dbReference type="CDD" id="cd18603">
    <property type="entry name" value="ABC_6TM_MRP1_2_3_6_D2_like"/>
    <property type="match status" value="1"/>
</dbReference>
<evidence type="ECO:0000259" key="13">
    <source>
        <dbReference type="PROSITE" id="PS50893"/>
    </source>
</evidence>
<dbReference type="FunFam" id="3.40.50.300:FF:000074">
    <property type="entry name" value="Multidrug resistance-associated protein 5 isoform 1"/>
    <property type="match status" value="1"/>
</dbReference>
<evidence type="ECO:0000256" key="3">
    <source>
        <dbReference type="ARBA" id="ARBA00022448"/>
    </source>
</evidence>
<dbReference type="PROSITE" id="PS00211">
    <property type="entry name" value="ABC_TRANSPORTER_1"/>
    <property type="match status" value="1"/>
</dbReference>
<keyword evidence="9 12" id="KW-0472">Membrane</keyword>
<name>A0A433SX23_ELYCH</name>
<feature type="transmembrane region" description="Helical" evidence="12">
    <location>
        <begin position="6"/>
        <end position="24"/>
    </location>
</feature>
<dbReference type="CDD" id="cd03250">
    <property type="entry name" value="ABCC_MRP_domain1"/>
    <property type="match status" value="1"/>
</dbReference>
<sequence length="1088" mass="121354">GASVIPAIFLLLLLVPFNTVIANYQKALQNKVLRIKDGRIKIVNEILSGMKVLKLYAWEDEFKRKVASIRQKEIAILYRIAYLYTIAGVCWTIAPFLVSMVTFTTYVLSDRHNVLDPQTAFVSLALLNLLRTPMAVISTFITFTVQIMVSVRRIHKFLTLEDLDPANVDFDPQADYAIRVKKAYFTWDRDLKPTLRGINFTVPVGSLTAIVGPVGSGKTSLISAVLGEMEKLKGSVLVKVLLYIKRRTLVSLSNATVRDNILFGSRYNKKRYERVIAACELKRDFEILEAGDQTEIGEKGINLSGGQKQRVNLARAVYSQADLYLLDDPLSAVDAHVGKAIFKNVVGDQGLLAKKTRVLVTHGVHWLPMVDNILVLSNGKISEQGSYQDLLTKDGPFAHFLREYFINANDAKDDSEPGMEEEDEEGRSISLQNLLFYLCIKGIPLPSSHSSSGHNERKQKTPSEADPLLASIQHLSTELGLSMTSAASSHFPDHGAGKLVTEEKLETGRVSEDVFLTYARAAGINTLVISLLSFFLSQALFVWSGFFLTTWTEDKLLLNATTRSTPEGARRTDYYVAVNGGFFGIAQLVTMIGFNFFYWRCLVKASERLHGLLLERLFHAPMSFFDQTPMGRILNRFSRDVDTVDNTLPLILRDFLITGCIIVCTVIVIIIKSPIFGAVLVPIVIVFLIISLKNYYVRTSRQLKRIESIARSPIYVHFSESVTGAAVIRAYGAADRFVQESEQRVDRNQVYYFASQAAIRWLQLNMDMLANLVVLCAALFQITSGGRGSDAGISVSFALQISGALTFMVRQVCEFETNIVSVERMKEYSQVEQEAALIHPNNRPRGMWPHKGDVIFRDFQARYRQGLDLVLRGVNCRIDGGQKVGIVGRTGAGKSSLTLCLFRIIEAAGGSIVIDGINIADIGLHDLRSKLTILPQDPVLFSGSLRMNIDPFDEYSDTELWTALERAHLKAFVSAQPEKLMYECHHHHRQRQLVCLARSLLRHTQILILDEATAAIDLETDALIQTTIRTAFQGSTVLAIAHRLNTIMDYDKVIVMDAGVISEFDSPEKLIASKGIFYEMCKDAGLAS</sequence>
<dbReference type="InterPro" id="IPR036640">
    <property type="entry name" value="ABC1_TM_sf"/>
</dbReference>
<feature type="transmembrane region" description="Helical" evidence="12">
    <location>
        <begin position="768"/>
        <end position="785"/>
    </location>
</feature>
<proteinExistence type="inferred from homology"/>
<dbReference type="InterPro" id="IPR050173">
    <property type="entry name" value="ABC_transporter_C-like"/>
</dbReference>
<dbReference type="CDD" id="cd03244">
    <property type="entry name" value="ABCC_MRP_domain2"/>
    <property type="match status" value="1"/>
</dbReference>
<keyword evidence="8 12" id="KW-1133">Transmembrane helix</keyword>
<evidence type="ECO:0000256" key="1">
    <source>
        <dbReference type="ARBA" id="ARBA00004128"/>
    </source>
</evidence>
<evidence type="ECO:0000256" key="11">
    <source>
        <dbReference type="ARBA" id="ARBA00047523"/>
    </source>
</evidence>
<evidence type="ECO:0000256" key="8">
    <source>
        <dbReference type="ARBA" id="ARBA00022989"/>
    </source>
</evidence>
<feature type="domain" description="ABC transporter" evidence="13">
    <location>
        <begin position="854"/>
        <end position="1083"/>
    </location>
</feature>
<feature type="domain" description="ABC transmembrane type-1" evidence="14">
    <location>
        <begin position="1"/>
        <end position="146"/>
    </location>
</feature>
<reference evidence="15 16" key="1">
    <citation type="submission" date="2019-01" db="EMBL/GenBank/DDBJ databases">
        <title>A draft genome assembly of the solar-powered sea slug Elysia chlorotica.</title>
        <authorList>
            <person name="Cai H."/>
            <person name="Li Q."/>
            <person name="Fang X."/>
            <person name="Li J."/>
            <person name="Curtis N.E."/>
            <person name="Altenburger A."/>
            <person name="Shibata T."/>
            <person name="Feng M."/>
            <person name="Maeda T."/>
            <person name="Schwartz J.A."/>
            <person name="Shigenobu S."/>
            <person name="Lundholm N."/>
            <person name="Nishiyama T."/>
            <person name="Yang H."/>
            <person name="Hasebe M."/>
            <person name="Li S."/>
            <person name="Pierce S.K."/>
            <person name="Wang J."/>
        </authorList>
    </citation>
    <scope>NUCLEOTIDE SEQUENCE [LARGE SCALE GENOMIC DNA]</scope>
    <source>
        <strain evidence="15">EC2010</strain>
        <tissue evidence="15">Whole organism of an adult</tissue>
    </source>
</reference>
<dbReference type="STRING" id="188477.A0A433SX23"/>
<dbReference type="PANTHER" id="PTHR24223">
    <property type="entry name" value="ATP-BINDING CASSETTE SUB-FAMILY C"/>
    <property type="match status" value="1"/>
</dbReference>
<evidence type="ECO:0000256" key="6">
    <source>
        <dbReference type="ARBA" id="ARBA00022741"/>
    </source>
</evidence>
<dbReference type="InterPro" id="IPR003439">
    <property type="entry name" value="ABC_transporter-like_ATP-bd"/>
</dbReference>
<dbReference type="InterPro" id="IPR027417">
    <property type="entry name" value="P-loop_NTPase"/>
</dbReference>
<dbReference type="PANTHER" id="PTHR24223:SF443">
    <property type="entry name" value="MULTIDRUG-RESISTANCE LIKE PROTEIN 1, ISOFORM I"/>
    <property type="match status" value="1"/>
</dbReference>